<keyword evidence="5" id="KW-0811">Translocation</keyword>
<keyword evidence="2 8" id="KW-0812">Transmembrane</keyword>
<proteinExistence type="predicted"/>
<sequence>MDDRVEEIQERIERRIGGIGKGKYSRILRMAKKPDRDEYIKVVLITGAGIILLGLLGFFIYLLMTVYFPIP</sequence>
<dbReference type="SUPFAM" id="SSF103456">
    <property type="entry name" value="Preprotein translocase SecE subunit"/>
    <property type="match status" value="1"/>
</dbReference>
<dbReference type="AlphaFoldDB" id="A0AA37BQX3"/>
<keyword evidence="10" id="KW-1185">Reference proteome</keyword>
<gene>
    <name evidence="9" type="ORF">GCM10007108_06630</name>
</gene>
<dbReference type="GO" id="GO:0008320">
    <property type="term" value="F:protein transmembrane transporter activity"/>
    <property type="evidence" value="ECO:0007669"/>
    <property type="project" value="InterPro"/>
</dbReference>
<evidence type="ECO:0000256" key="4">
    <source>
        <dbReference type="ARBA" id="ARBA00022989"/>
    </source>
</evidence>
<comment type="subcellular location">
    <subcellularLocation>
        <location evidence="7">Endomembrane system</location>
        <topology evidence="7">Single-pass membrane protein</topology>
    </subcellularLocation>
</comment>
<reference evidence="9" key="2">
    <citation type="submission" date="2022-09" db="EMBL/GenBank/DDBJ databases">
        <authorList>
            <person name="Sun Q."/>
            <person name="Ohkuma M."/>
        </authorList>
    </citation>
    <scope>NUCLEOTIDE SEQUENCE</scope>
    <source>
        <strain evidence="9">JCM 13583</strain>
    </source>
</reference>
<dbReference type="NCBIfam" id="TIGR00327">
    <property type="entry name" value="secE_euk_arch"/>
    <property type="match status" value="1"/>
</dbReference>
<protein>
    <recommendedName>
        <fullName evidence="11">Protein translocase subunit SecE</fullName>
    </recommendedName>
</protein>
<dbReference type="Pfam" id="PF00584">
    <property type="entry name" value="SecE"/>
    <property type="match status" value="1"/>
</dbReference>
<keyword evidence="3" id="KW-0653">Protein transport</keyword>
<evidence type="ECO:0000256" key="5">
    <source>
        <dbReference type="ARBA" id="ARBA00023010"/>
    </source>
</evidence>
<keyword evidence="1" id="KW-0813">Transport</keyword>
<organism evidence="9 10">
    <name type="scientific">Thermogymnomonas acidicola</name>
    <dbReference type="NCBI Taxonomy" id="399579"/>
    <lineage>
        <taxon>Archaea</taxon>
        <taxon>Methanobacteriati</taxon>
        <taxon>Thermoplasmatota</taxon>
        <taxon>Thermoplasmata</taxon>
        <taxon>Thermoplasmatales</taxon>
        <taxon>Thermogymnomonas</taxon>
    </lineage>
</organism>
<evidence type="ECO:0000256" key="2">
    <source>
        <dbReference type="ARBA" id="ARBA00022692"/>
    </source>
</evidence>
<keyword evidence="4 8" id="KW-1133">Transmembrane helix</keyword>
<dbReference type="Gene3D" id="1.20.5.820">
    <property type="entry name" value="Preprotein translocase SecE subunit"/>
    <property type="match status" value="1"/>
</dbReference>
<keyword evidence="6 8" id="KW-0472">Membrane</keyword>
<dbReference type="InterPro" id="IPR001901">
    <property type="entry name" value="Translocase_SecE/Sec61-g"/>
</dbReference>
<accession>A0AA37BQX3</accession>
<name>A0AA37BQX3_9ARCH</name>
<dbReference type="EMBL" id="BMNY01000001">
    <property type="protein sequence ID" value="GGM71209.1"/>
    <property type="molecule type" value="Genomic_DNA"/>
</dbReference>
<comment type="caution">
    <text evidence="9">The sequence shown here is derived from an EMBL/GenBank/DDBJ whole genome shotgun (WGS) entry which is preliminary data.</text>
</comment>
<dbReference type="GO" id="GO:0016020">
    <property type="term" value="C:membrane"/>
    <property type="evidence" value="ECO:0007669"/>
    <property type="project" value="InterPro"/>
</dbReference>
<dbReference type="InterPro" id="IPR023391">
    <property type="entry name" value="Prot_translocase_SecE_dom_sf"/>
</dbReference>
<dbReference type="InterPro" id="IPR008158">
    <property type="entry name" value="Translocase_Sec61-g"/>
</dbReference>
<feature type="transmembrane region" description="Helical" evidence="8">
    <location>
        <begin position="39"/>
        <end position="64"/>
    </location>
</feature>
<evidence type="ECO:0000256" key="6">
    <source>
        <dbReference type="ARBA" id="ARBA00023136"/>
    </source>
</evidence>
<evidence type="ECO:0000256" key="8">
    <source>
        <dbReference type="SAM" id="Phobius"/>
    </source>
</evidence>
<evidence type="ECO:0000313" key="10">
    <source>
        <dbReference type="Proteomes" id="UP000632195"/>
    </source>
</evidence>
<evidence type="ECO:0000313" key="9">
    <source>
        <dbReference type="EMBL" id="GGM71209.1"/>
    </source>
</evidence>
<evidence type="ECO:0000256" key="7">
    <source>
        <dbReference type="ARBA" id="ARBA00037847"/>
    </source>
</evidence>
<evidence type="ECO:0008006" key="11">
    <source>
        <dbReference type="Google" id="ProtNLM"/>
    </source>
</evidence>
<evidence type="ECO:0000256" key="1">
    <source>
        <dbReference type="ARBA" id="ARBA00022448"/>
    </source>
</evidence>
<dbReference type="Proteomes" id="UP000632195">
    <property type="component" value="Unassembled WGS sequence"/>
</dbReference>
<evidence type="ECO:0000256" key="3">
    <source>
        <dbReference type="ARBA" id="ARBA00022927"/>
    </source>
</evidence>
<reference evidence="9" key="1">
    <citation type="journal article" date="2014" name="Int. J. Syst. Evol. Microbiol.">
        <title>Complete genome sequence of Corynebacterium casei LMG S-19264T (=DSM 44701T), isolated from a smear-ripened cheese.</title>
        <authorList>
            <consortium name="US DOE Joint Genome Institute (JGI-PGF)"/>
            <person name="Walter F."/>
            <person name="Albersmeier A."/>
            <person name="Kalinowski J."/>
            <person name="Ruckert C."/>
        </authorList>
    </citation>
    <scope>NUCLEOTIDE SEQUENCE</scope>
    <source>
        <strain evidence="9">JCM 13583</strain>
    </source>
</reference>